<evidence type="ECO:0000259" key="16">
    <source>
        <dbReference type="Pfam" id="PF17900"/>
    </source>
</evidence>
<dbReference type="Gene3D" id="2.60.40.1730">
    <property type="entry name" value="tricorn interacting facor f3 domain"/>
    <property type="match status" value="1"/>
</dbReference>
<dbReference type="InterPro" id="IPR045357">
    <property type="entry name" value="Aminopeptidase_N-like_N"/>
</dbReference>
<dbReference type="GO" id="GO:0043171">
    <property type="term" value="P:peptide catabolic process"/>
    <property type="evidence" value="ECO:0007669"/>
    <property type="project" value="TreeGrafter"/>
</dbReference>
<evidence type="ECO:0000259" key="15">
    <source>
        <dbReference type="Pfam" id="PF11838"/>
    </source>
</evidence>
<dbReference type="EC" id="3.4.11.2" evidence="4"/>
<dbReference type="PANTHER" id="PTHR11533:SF174">
    <property type="entry name" value="PUROMYCIN-SENSITIVE AMINOPEPTIDASE-RELATED"/>
    <property type="match status" value="1"/>
</dbReference>
<dbReference type="SUPFAM" id="SSF55486">
    <property type="entry name" value="Metalloproteases ('zincins'), catalytic domain"/>
    <property type="match status" value="1"/>
</dbReference>
<dbReference type="InterPro" id="IPR012778">
    <property type="entry name" value="Pept_M1_aminopeptidase"/>
</dbReference>
<reference evidence="17 18" key="1">
    <citation type="submission" date="2010-04" db="EMBL/GenBank/DDBJ databases">
        <authorList>
            <person name="Qin X."/>
            <person name="Bachman B."/>
            <person name="Battles P."/>
            <person name="Bell A."/>
            <person name="Bess C."/>
            <person name="Bickham C."/>
            <person name="Chaboub L."/>
            <person name="Chen D."/>
            <person name="Coyle M."/>
            <person name="Deiros D.R."/>
            <person name="Dinh H."/>
            <person name="Forbes L."/>
            <person name="Fowler G."/>
            <person name="Francisco L."/>
            <person name="Fu Q."/>
            <person name="Gubbala S."/>
            <person name="Hale W."/>
            <person name="Han Y."/>
            <person name="Hemphill L."/>
            <person name="Highlander S.K."/>
            <person name="Hirani K."/>
            <person name="Hogues M."/>
            <person name="Jackson L."/>
            <person name="Jakkamsetti A."/>
            <person name="Javaid M."/>
            <person name="Jiang H."/>
            <person name="Korchina V."/>
            <person name="Kovar C."/>
            <person name="Lara F."/>
            <person name="Lee S."/>
            <person name="Mata R."/>
            <person name="Mathew T."/>
            <person name="Moen C."/>
            <person name="Morales K."/>
            <person name="Munidasa M."/>
            <person name="Nazareth L."/>
            <person name="Ngo R."/>
            <person name="Nguyen L."/>
            <person name="Okwuonu G."/>
            <person name="Ongeri F."/>
            <person name="Patil S."/>
            <person name="Petrosino J."/>
            <person name="Pham C."/>
            <person name="Pham P."/>
            <person name="Pu L.-L."/>
            <person name="Puazo M."/>
            <person name="Raj R."/>
            <person name="Reid J."/>
            <person name="Rouhana J."/>
            <person name="Saada N."/>
            <person name="Shang Y."/>
            <person name="Simmons D."/>
            <person name="Thornton R."/>
            <person name="Warren J."/>
            <person name="Weissenberger G."/>
            <person name="Zhang J."/>
            <person name="Zhang L."/>
            <person name="Zhou C."/>
            <person name="Zhu D."/>
            <person name="Muzny D."/>
            <person name="Worley K."/>
            <person name="Gibbs R."/>
        </authorList>
    </citation>
    <scope>NUCLEOTIDE SEQUENCE [LARGE SCALE GENOMIC DNA]</scope>
    <source>
        <strain evidence="17 18">ATCC 49030</strain>
    </source>
</reference>
<organism evidence="17 18">
    <name type="scientific">Brevibacterium mcbrellneri ATCC 49030</name>
    <dbReference type="NCBI Taxonomy" id="585530"/>
    <lineage>
        <taxon>Bacteria</taxon>
        <taxon>Bacillati</taxon>
        <taxon>Actinomycetota</taxon>
        <taxon>Actinomycetes</taxon>
        <taxon>Micrococcales</taxon>
        <taxon>Brevibacteriaceae</taxon>
        <taxon>Brevibacterium</taxon>
    </lineage>
</organism>
<dbReference type="MEROPS" id="M01.009"/>
<feature type="domain" description="ERAP1-like C-terminal" evidence="15">
    <location>
        <begin position="550"/>
        <end position="868"/>
    </location>
</feature>
<evidence type="ECO:0000256" key="8">
    <source>
        <dbReference type="ARBA" id="ARBA00022723"/>
    </source>
</evidence>
<dbReference type="InterPro" id="IPR050344">
    <property type="entry name" value="Peptidase_M1_aminopeptidases"/>
</dbReference>
<dbReference type="GO" id="GO:0070006">
    <property type="term" value="F:metalloaminopeptidase activity"/>
    <property type="evidence" value="ECO:0007669"/>
    <property type="project" value="TreeGrafter"/>
</dbReference>
<keyword evidence="6 17" id="KW-0031">Aminopeptidase</keyword>
<dbReference type="FunFam" id="1.10.390.10:FF:000004">
    <property type="entry name" value="Aminopeptidase N"/>
    <property type="match status" value="1"/>
</dbReference>
<evidence type="ECO:0000256" key="2">
    <source>
        <dbReference type="ARBA" id="ARBA00001947"/>
    </source>
</evidence>
<dbReference type="STRING" id="585530.HMPREF0183_2311"/>
<evidence type="ECO:0000256" key="1">
    <source>
        <dbReference type="ARBA" id="ARBA00000098"/>
    </source>
</evidence>
<dbReference type="PRINTS" id="PR00756">
    <property type="entry name" value="ALADIPTASE"/>
</dbReference>
<evidence type="ECO:0000256" key="13">
    <source>
        <dbReference type="ARBA" id="ARBA00031533"/>
    </source>
</evidence>
<keyword evidence="10" id="KW-0862">Zinc</keyword>
<keyword evidence="11" id="KW-0482">Metalloprotease</keyword>
<feature type="domain" description="Aminopeptidase N-like N-terminal" evidence="16">
    <location>
        <begin position="35"/>
        <end position="209"/>
    </location>
</feature>
<dbReference type="InterPro" id="IPR024571">
    <property type="entry name" value="ERAP1-like_C_dom"/>
</dbReference>
<protein>
    <recommendedName>
        <fullName evidence="5">Aminopeptidase N</fullName>
        <ecNumber evidence="4">3.4.11.2</ecNumber>
    </recommendedName>
    <alternativeName>
        <fullName evidence="12">Alanine aminopeptidase</fullName>
    </alternativeName>
    <alternativeName>
        <fullName evidence="13">Lysyl aminopeptidase</fullName>
    </alternativeName>
</protein>
<comment type="catalytic activity">
    <reaction evidence="1">
        <text>Release of an N-terminal amino acid, Xaa-|-Yaa- from a peptide, amide or arylamide. Xaa is preferably Ala, but may be most amino acids including Pro (slow action). When a terminal hydrophobic residue is followed by a prolyl residue, the two may be released as an intact Xaa-Pro dipeptide.</text>
        <dbReference type="EC" id="3.4.11.2"/>
    </reaction>
</comment>
<keyword evidence="7" id="KW-0645">Protease</keyword>
<evidence type="ECO:0000313" key="17">
    <source>
        <dbReference type="EMBL" id="EFG46403.1"/>
    </source>
</evidence>
<sequence length="883" mass="98531">MGETVLLTLGSFVSQLNLTRDDARTRAQLIDVDSYDITLVLDGNGDTFRSITTVRFSAQEGADSFIDAITDTVTSVVLNGEELDVSQVVSEGRIALPGLARRNELTVDAMFFYMNTGEGLHRFVDPVDNETYLYSQFEVPDSRRVFPVFEQPDMKATFAFNVIAPKHWEVFSNSPTPRPNDLGEFADLAESQESAIWQFAPTPPISSYITAIVAGPYTGVRDSLVSSDGETVPLGVFCRASLAPHLDAENIIETTKAGFAFFEEHFQTPYPFEKYDQIFVPEFNAGAMENAGCVTFVESYVFRSRATEATVERRDVTILHELAHMWFGDLVTMKWWNDLWLNESFAEFMSTLATAEATRFDEAWTTFATLEKEWAYRQDQLPSTHPIEADIADLHDVEVNFDGITYAKGASVLKQLVAYVGRENFFTGLKAYFDAHAWKNTELRDLLVELEKASGRDLDEWVRVWLQESGVNVLTPELKVANGILTELLIHQAPWVIDGQPTPSLRPHRLAVGLYSLQGDKLVRTELIHLDVSQAVTSVPFSPETPKPDLVLVNDTDLTYAKVRFDDASLETALAHLSGIDDSLAQLLVLSTVWDMVRDAEIPLEKYIELLESNIDALTHSTGLTVQLRQLATAVESYTEPQNRSALSARIADFLWDATLRSPAHSDQQFQLFRAFVAHATTPEQVDRLADFHTGAQNAPDGITIDKDLAWGIVTTLAVHDQISDEDIDVLMQEDNTASGIRSAHLARSARPTTHSKKRAYDLATSDVSLPNAVIAAIARGYSMGIEQADGALVDSGDGHSFADRFYTHVEGWWNDRTLEIAQTLTLSLHPPVSQETATRTREWLESHPQAHKGARRIMRELLDTTERALRVRETSQNRSSDA</sequence>
<dbReference type="AlphaFoldDB" id="D4YQV1"/>
<comment type="cofactor">
    <cofactor evidence="2">
        <name>Zn(2+)</name>
        <dbReference type="ChEBI" id="CHEBI:29105"/>
    </cofactor>
</comment>
<evidence type="ECO:0000259" key="14">
    <source>
        <dbReference type="Pfam" id="PF01433"/>
    </source>
</evidence>
<dbReference type="eggNOG" id="COG0308">
    <property type="taxonomic scope" value="Bacteria"/>
</dbReference>
<dbReference type="FunFam" id="2.60.40.1730:FF:000010">
    <property type="entry name" value="Putative aminopeptidase N"/>
    <property type="match status" value="1"/>
</dbReference>
<evidence type="ECO:0000256" key="5">
    <source>
        <dbReference type="ARBA" id="ARBA00015611"/>
    </source>
</evidence>
<dbReference type="GO" id="GO:0005615">
    <property type="term" value="C:extracellular space"/>
    <property type="evidence" value="ECO:0007669"/>
    <property type="project" value="TreeGrafter"/>
</dbReference>
<dbReference type="EMBL" id="ADNU01000084">
    <property type="protein sequence ID" value="EFG46403.1"/>
    <property type="molecule type" value="Genomic_DNA"/>
</dbReference>
<dbReference type="PANTHER" id="PTHR11533">
    <property type="entry name" value="PROTEASE M1 ZINC METALLOPROTEASE"/>
    <property type="match status" value="1"/>
</dbReference>
<dbReference type="Pfam" id="PF17900">
    <property type="entry name" value="Peptidase_M1_N"/>
    <property type="match status" value="1"/>
</dbReference>
<comment type="caution">
    <text evidence="17">The sequence shown here is derived from an EMBL/GenBank/DDBJ whole genome shotgun (WGS) entry which is preliminary data.</text>
</comment>
<evidence type="ECO:0000256" key="12">
    <source>
        <dbReference type="ARBA" id="ARBA00029811"/>
    </source>
</evidence>
<dbReference type="GO" id="GO:0006508">
    <property type="term" value="P:proteolysis"/>
    <property type="evidence" value="ECO:0007669"/>
    <property type="project" value="UniProtKB-KW"/>
</dbReference>
<evidence type="ECO:0000256" key="10">
    <source>
        <dbReference type="ARBA" id="ARBA00022833"/>
    </source>
</evidence>
<evidence type="ECO:0000256" key="9">
    <source>
        <dbReference type="ARBA" id="ARBA00022801"/>
    </source>
</evidence>
<dbReference type="Proteomes" id="UP000005714">
    <property type="component" value="Unassembled WGS sequence"/>
</dbReference>
<evidence type="ECO:0000256" key="7">
    <source>
        <dbReference type="ARBA" id="ARBA00022670"/>
    </source>
</evidence>
<dbReference type="SUPFAM" id="SSF63737">
    <property type="entry name" value="Leukotriene A4 hydrolase N-terminal domain"/>
    <property type="match status" value="1"/>
</dbReference>
<dbReference type="InterPro" id="IPR001930">
    <property type="entry name" value="Peptidase_M1"/>
</dbReference>
<keyword evidence="9 17" id="KW-0378">Hydrolase</keyword>
<dbReference type="CDD" id="cd09602">
    <property type="entry name" value="M1_APN"/>
    <property type="match status" value="1"/>
</dbReference>
<dbReference type="InterPro" id="IPR014782">
    <property type="entry name" value="Peptidase_M1_dom"/>
</dbReference>
<dbReference type="GO" id="GO:0005737">
    <property type="term" value="C:cytoplasm"/>
    <property type="evidence" value="ECO:0007669"/>
    <property type="project" value="TreeGrafter"/>
</dbReference>
<dbReference type="GO" id="GO:0016020">
    <property type="term" value="C:membrane"/>
    <property type="evidence" value="ECO:0007669"/>
    <property type="project" value="TreeGrafter"/>
</dbReference>
<evidence type="ECO:0000256" key="6">
    <source>
        <dbReference type="ARBA" id="ARBA00022438"/>
    </source>
</evidence>
<keyword evidence="8" id="KW-0479">Metal-binding</keyword>
<name>D4YQV1_9MICO</name>
<gene>
    <name evidence="17" type="primary">pepN</name>
    <name evidence="17" type="ORF">HMPREF0183_2311</name>
</gene>
<proteinExistence type="inferred from homology"/>
<dbReference type="Gene3D" id="1.10.390.10">
    <property type="entry name" value="Neutral Protease Domain 2"/>
    <property type="match status" value="1"/>
</dbReference>
<keyword evidence="18" id="KW-1185">Reference proteome</keyword>
<evidence type="ECO:0000256" key="3">
    <source>
        <dbReference type="ARBA" id="ARBA00010136"/>
    </source>
</evidence>
<dbReference type="GO" id="GO:0016285">
    <property type="term" value="F:alanyl aminopeptidase activity"/>
    <property type="evidence" value="ECO:0007669"/>
    <property type="project" value="UniProtKB-EC"/>
</dbReference>
<dbReference type="Pfam" id="PF01433">
    <property type="entry name" value="Peptidase_M1"/>
    <property type="match status" value="1"/>
</dbReference>
<comment type="similarity">
    <text evidence="3">Belongs to the peptidase M1 family.</text>
</comment>
<dbReference type="Pfam" id="PF11838">
    <property type="entry name" value="ERAP1_C"/>
    <property type="match status" value="1"/>
</dbReference>
<evidence type="ECO:0000256" key="11">
    <source>
        <dbReference type="ARBA" id="ARBA00023049"/>
    </source>
</evidence>
<evidence type="ECO:0000256" key="4">
    <source>
        <dbReference type="ARBA" id="ARBA00012564"/>
    </source>
</evidence>
<dbReference type="NCBIfam" id="TIGR02412">
    <property type="entry name" value="pepN_strep_liv"/>
    <property type="match status" value="1"/>
</dbReference>
<evidence type="ECO:0000313" key="18">
    <source>
        <dbReference type="Proteomes" id="UP000005714"/>
    </source>
</evidence>
<dbReference type="InterPro" id="IPR042097">
    <property type="entry name" value="Aminopeptidase_N-like_N_sf"/>
</dbReference>
<dbReference type="GO" id="GO:0008270">
    <property type="term" value="F:zinc ion binding"/>
    <property type="evidence" value="ECO:0007669"/>
    <property type="project" value="InterPro"/>
</dbReference>
<accession>D4YQV1</accession>
<dbReference type="GO" id="GO:0042277">
    <property type="term" value="F:peptide binding"/>
    <property type="evidence" value="ECO:0007669"/>
    <property type="project" value="TreeGrafter"/>
</dbReference>
<feature type="domain" description="Peptidase M1 membrane alanine aminopeptidase" evidence="14">
    <location>
        <begin position="253"/>
        <end position="465"/>
    </location>
</feature>
<dbReference type="InterPro" id="IPR027268">
    <property type="entry name" value="Peptidase_M4/M1_CTD_sf"/>
</dbReference>